<feature type="transmembrane region" description="Helical" evidence="7">
    <location>
        <begin position="244"/>
        <end position="265"/>
    </location>
</feature>
<proteinExistence type="inferred from homology"/>
<evidence type="ECO:0000256" key="7">
    <source>
        <dbReference type="SAM" id="Phobius"/>
    </source>
</evidence>
<feature type="transmembrane region" description="Helical" evidence="7">
    <location>
        <begin position="111"/>
        <end position="131"/>
    </location>
</feature>
<dbReference type="GO" id="GO:0016020">
    <property type="term" value="C:membrane"/>
    <property type="evidence" value="ECO:0007669"/>
    <property type="project" value="UniProtKB-SubCell"/>
</dbReference>
<dbReference type="GO" id="GO:0016780">
    <property type="term" value="F:phosphotransferase activity, for other substituted phosphate groups"/>
    <property type="evidence" value="ECO:0007669"/>
    <property type="project" value="TreeGrafter"/>
</dbReference>
<dbReference type="PANTHER" id="PTHR30576:SF0">
    <property type="entry name" value="UNDECAPRENYL-PHOSPHATE N-ACETYLGALACTOSAMINYL 1-PHOSPHATE TRANSFERASE-RELATED"/>
    <property type="match status" value="1"/>
</dbReference>
<accession>A0A1J0VJ93</accession>
<keyword evidence="5 7" id="KW-1133">Transmembrane helix</keyword>
<dbReference type="EMBL" id="CP018139">
    <property type="protein sequence ID" value="APE32104.1"/>
    <property type="molecule type" value="Genomic_DNA"/>
</dbReference>
<protein>
    <submittedName>
        <fullName evidence="9">Glycosyl transferase</fullName>
    </submittedName>
</protein>
<feature type="transmembrane region" description="Helical" evidence="7">
    <location>
        <begin position="84"/>
        <end position="105"/>
    </location>
</feature>
<dbReference type="PANTHER" id="PTHR30576">
    <property type="entry name" value="COLANIC BIOSYNTHESIS UDP-GLUCOSE LIPID CARRIER TRANSFERASE"/>
    <property type="match status" value="1"/>
</dbReference>
<keyword evidence="3 9" id="KW-0808">Transferase</keyword>
<dbReference type="OrthoDB" id="9808602at2"/>
<dbReference type="RefSeq" id="WP_071945890.1">
    <property type="nucleotide sequence ID" value="NZ_CP018139.1"/>
</dbReference>
<dbReference type="Proteomes" id="UP000181985">
    <property type="component" value="Chromosome"/>
</dbReference>
<dbReference type="KEGG" id="hsi:BOX17_14780"/>
<sequence length="426" mass="49149">MDVTYPYERRHSRWYEAFFLGLPFQLIIGVSLVVGLPSVERWGWEFWQYLPAVRSNTIVACGFAFVFVLLTLRRLNRFPGAQVSAYIVPAVSVAYLIVVAILFFTREDYTRQVFFGSYLMSLAWFYMAFFLGRRYRKMKLAVVPVGRIDNLMSDGGIDLRFLEQPDLAGVRYDGVVADLRSDDLSPEWEKFLARCTLNHIPVYHVRQIQESISGRVEVEHLTENEYGSLLPSFFYQGLKRCVDLVAALLLLPLLAPVMVAVAVAIRLDSPGPALFIQHRMGFRGVPFRVYKFRSMYIDQKGSGFTEVDDDPRITRVGRFIRKCRLDELPQLFNVIKGEMSFIGPRPESMELSKWYERDVPFFSYRHVVRPGISGWAQVEQGYAAEVDGMTTKLQYDFYYIKHFSLWLDVLIAFKTLKTIVTGDGAR</sequence>
<evidence type="ECO:0000256" key="5">
    <source>
        <dbReference type="ARBA" id="ARBA00022989"/>
    </source>
</evidence>
<evidence type="ECO:0000256" key="2">
    <source>
        <dbReference type="ARBA" id="ARBA00006464"/>
    </source>
</evidence>
<keyword evidence="10" id="KW-1185">Reference proteome</keyword>
<evidence type="ECO:0000313" key="10">
    <source>
        <dbReference type="Proteomes" id="UP000181985"/>
    </source>
</evidence>
<dbReference type="NCBIfam" id="TIGR03025">
    <property type="entry name" value="EPS_sugtrans"/>
    <property type="match status" value="1"/>
</dbReference>
<feature type="domain" description="Bacterial sugar transferase" evidence="8">
    <location>
        <begin position="239"/>
        <end position="420"/>
    </location>
</feature>
<evidence type="ECO:0000256" key="3">
    <source>
        <dbReference type="ARBA" id="ARBA00022679"/>
    </source>
</evidence>
<dbReference type="InterPro" id="IPR017475">
    <property type="entry name" value="EPS_sugar_tfrase"/>
</dbReference>
<keyword evidence="4 7" id="KW-0812">Transmembrane</keyword>
<name>A0A1J0VJ93_9GAMM</name>
<reference evidence="10" key="1">
    <citation type="submission" date="2016-11" db="EMBL/GenBank/DDBJ databases">
        <title>Halolamina sediminis sp. nov., an extremely halophilic archaeon isolated from solar salt.</title>
        <authorList>
            <person name="Koh H.-W."/>
            <person name="Rani S."/>
            <person name="Park S.-J."/>
        </authorList>
    </citation>
    <scope>NUCLEOTIDE SEQUENCE [LARGE SCALE GENOMIC DNA]</scope>
    <source>
        <strain evidence="10">Hb3</strain>
    </source>
</reference>
<evidence type="ECO:0000256" key="6">
    <source>
        <dbReference type="ARBA" id="ARBA00023136"/>
    </source>
</evidence>
<evidence type="ECO:0000313" key="9">
    <source>
        <dbReference type="EMBL" id="APE32104.1"/>
    </source>
</evidence>
<organism evidence="9 10">
    <name type="scientific">Halomonas aestuarii</name>
    <dbReference type="NCBI Taxonomy" id="1897729"/>
    <lineage>
        <taxon>Bacteria</taxon>
        <taxon>Pseudomonadati</taxon>
        <taxon>Pseudomonadota</taxon>
        <taxon>Gammaproteobacteria</taxon>
        <taxon>Oceanospirillales</taxon>
        <taxon>Halomonadaceae</taxon>
        <taxon>Halomonas</taxon>
    </lineage>
</organism>
<comment type="similarity">
    <text evidence="2">Belongs to the bacterial sugar transferase family.</text>
</comment>
<evidence type="ECO:0000259" key="8">
    <source>
        <dbReference type="Pfam" id="PF02397"/>
    </source>
</evidence>
<gene>
    <name evidence="9" type="ORF">BOX17_14780</name>
</gene>
<dbReference type="InterPro" id="IPR003362">
    <property type="entry name" value="Bact_transf"/>
</dbReference>
<feature type="transmembrane region" description="Helical" evidence="7">
    <location>
        <begin position="51"/>
        <end position="72"/>
    </location>
</feature>
<evidence type="ECO:0000256" key="1">
    <source>
        <dbReference type="ARBA" id="ARBA00004141"/>
    </source>
</evidence>
<dbReference type="Pfam" id="PF02397">
    <property type="entry name" value="Bac_transf"/>
    <property type="match status" value="1"/>
</dbReference>
<comment type="subcellular location">
    <subcellularLocation>
        <location evidence="1">Membrane</location>
        <topology evidence="1">Multi-pass membrane protein</topology>
    </subcellularLocation>
</comment>
<evidence type="ECO:0000256" key="4">
    <source>
        <dbReference type="ARBA" id="ARBA00022692"/>
    </source>
</evidence>
<feature type="transmembrane region" description="Helical" evidence="7">
    <location>
        <begin position="17"/>
        <end position="39"/>
    </location>
</feature>
<dbReference type="AlphaFoldDB" id="A0A1J0VJ93"/>
<keyword evidence="6 7" id="KW-0472">Membrane</keyword>